<dbReference type="VEuPathDB" id="FungiDB:VP01_2173g3"/>
<organism evidence="11 12">
    <name type="scientific">Puccinia sorghi</name>
    <dbReference type="NCBI Taxonomy" id="27349"/>
    <lineage>
        <taxon>Eukaryota</taxon>
        <taxon>Fungi</taxon>
        <taxon>Dikarya</taxon>
        <taxon>Basidiomycota</taxon>
        <taxon>Pucciniomycotina</taxon>
        <taxon>Pucciniomycetes</taxon>
        <taxon>Pucciniales</taxon>
        <taxon>Pucciniaceae</taxon>
        <taxon>Puccinia</taxon>
    </lineage>
</organism>
<evidence type="ECO:0000256" key="7">
    <source>
        <dbReference type="ARBA" id="ARBA00022989"/>
    </source>
</evidence>
<evidence type="ECO:0000256" key="4">
    <source>
        <dbReference type="ARBA" id="ARBA00022692"/>
    </source>
</evidence>
<sequence>MDQVKELSEVPQKFLKEGSQFMNRCTKPDQKEFIQICRAVAIGFAIMGFIGYFVKLRRSMMVLSTIALKKDDVFEKGGKKVSDGV</sequence>
<dbReference type="HAMAP" id="MF_00422">
    <property type="entry name" value="SecE"/>
    <property type="match status" value="1"/>
</dbReference>
<evidence type="ECO:0000256" key="5">
    <source>
        <dbReference type="ARBA" id="ARBA00022824"/>
    </source>
</evidence>
<gene>
    <name evidence="11" type="ORF">VP01_2173g3</name>
</gene>
<keyword evidence="3" id="KW-0813">Transport</keyword>
<evidence type="ECO:0000256" key="8">
    <source>
        <dbReference type="ARBA" id="ARBA00023010"/>
    </source>
</evidence>
<comment type="caution">
    <text evidence="11">The sequence shown here is derived from an EMBL/GenBank/DDBJ whole genome shotgun (WGS) entry which is preliminary data.</text>
</comment>
<dbReference type="OrthoDB" id="2401875at2759"/>
<evidence type="ECO:0000313" key="11">
    <source>
        <dbReference type="EMBL" id="KNZ57383.1"/>
    </source>
</evidence>
<dbReference type="AlphaFoldDB" id="A0A0L6V9F5"/>
<keyword evidence="7 10" id="KW-1133">Transmembrane helix</keyword>
<dbReference type="STRING" id="27349.A0A0L6V9F5"/>
<dbReference type="GO" id="GO:0006605">
    <property type="term" value="P:protein targeting"/>
    <property type="evidence" value="ECO:0007669"/>
    <property type="project" value="InterPro"/>
</dbReference>
<evidence type="ECO:0000256" key="1">
    <source>
        <dbReference type="ARBA" id="ARBA00004389"/>
    </source>
</evidence>
<comment type="similarity">
    <text evidence="2">Belongs to the SecE/SEC61-gamma family.</text>
</comment>
<dbReference type="PROSITE" id="PS01067">
    <property type="entry name" value="SECE_SEC61G"/>
    <property type="match status" value="1"/>
</dbReference>
<feature type="transmembrane region" description="Helical" evidence="10">
    <location>
        <begin position="33"/>
        <end position="54"/>
    </location>
</feature>
<keyword evidence="6" id="KW-0653">Protein transport</keyword>
<dbReference type="Pfam" id="PF00584">
    <property type="entry name" value="SecE"/>
    <property type="match status" value="1"/>
</dbReference>
<proteinExistence type="inferred from homology"/>
<dbReference type="Gene3D" id="1.20.5.820">
    <property type="entry name" value="Preprotein translocase SecE subunit"/>
    <property type="match status" value="1"/>
</dbReference>
<protein>
    <submittedName>
        <fullName evidence="11">Protein translocase SEC61 complex gamma subunit, archaeal and eukaryotic</fullName>
    </submittedName>
</protein>
<accession>A0A0L6V9F5</accession>
<dbReference type="GO" id="GO:0005789">
    <property type="term" value="C:endoplasmic reticulum membrane"/>
    <property type="evidence" value="ECO:0007669"/>
    <property type="project" value="UniProtKB-SubCell"/>
</dbReference>
<reference evidence="11 12" key="1">
    <citation type="submission" date="2015-08" db="EMBL/GenBank/DDBJ databases">
        <title>Next Generation Sequencing and Analysis of the Genome of Puccinia sorghi L Schw, the Causal Agent of Maize Common Rust.</title>
        <authorList>
            <person name="Rochi L."/>
            <person name="Burguener G."/>
            <person name="Darino M."/>
            <person name="Turjanski A."/>
            <person name="Kreff E."/>
            <person name="Dieguez M.J."/>
            <person name="Sacco F."/>
        </authorList>
    </citation>
    <scope>NUCLEOTIDE SEQUENCE [LARGE SCALE GENOMIC DNA]</scope>
    <source>
        <strain evidence="11 12">RO10H11247</strain>
    </source>
</reference>
<name>A0A0L6V9F5_9BASI</name>
<keyword evidence="8" id="KW-0811">Translocation</keyword>
<comment type="subcellular location">
    <subcellularLocation>
        <location evidence="1">Endoplasmic reticulum membrane</location>
        <topology evidence="1">Single-pass membrane protein</topology>
    </subcellularLocation>
</comment>
<dbReference type="GO" id="GO:0008320">
    <property type="term" value="F:protein transmembrane transporter activity"/>
    <property type="evidence" value="ECO:0007669"/>
    <property type="project" value="InterPro"/>
</dbReference>
<evidence type="ECO:0000256" key="9">
    <source>
        <dbReference type="ARBA" id="ARBA00023136"/>
    </source>
</evidence>
<dbReference type="EMBL" id="LAVV01007029">
    <property type="protein sequence ID" value="KNZ57383.1"/>
    <property type="molecule type" value="Genomic_DNA"/>
</dbReference>
<keyword evidence="4 10" id="KW-0812">Transmembrane</keyword>
<evidence type="ECO:0000256" key="2">
    <source>
        <dbReference type="ARBA" id="ARBA00008274"/>
    </source>
</evidence>
<evidence type="ECO:0000256" key="10">
    <source>
        <dbReference type="SAM" id="Phobius"/>
    </source>
</evidence>
<dbReference type="InterPro" id="IPR023391">
    <property type="entry name" value="Prot_translocase_SecE_dom_sf"/>
</dbReference>
<keyword evidence="12" id="KW-1185">Reference proteome</keyword>
<keyword evidence="5" id="KW-0256">Endoplasmic reticulum</keyword>
<evidence type="ECO:0000256" key="6">
    <source>
        <dbReference type="ARBA" id="ARBA00022927"/>
    </source>
</evidence>
<dbReference type="InterPro" id="IPR008158">
    <property type="entry name" value="Translocase_Sec61-g"/>
</dbReference>
<dbReference type="SUPFAM" id="SSF103456">
    <property type="entry name" value="Preprotein translocase SecE subunit"/>
    <property type="match status" value="1"/>
</dbReference>
<dbReference type="NCBIfam" id="TIGR00327">
    <property type="entry name" value="secE_euk_arch"/>
    <property type="match status" value="1"/>
</dbReference>
<dbReference type="Proteomes" id="UP000037035">
    <property type="component" value="Unassembled WGS sequence"/>
</dbReference>
<evidence type="ECO:0000256" key="3">
    <source>
        <dbReference type="ARBA" id="ARBA00022448"/>
    </source>
</evidence>
<dbReference type="GO" id="GO:0006886">
    <property type="term" value="P:intracellular protein transport"/>
    <property type="evidence" value="ECO:0007669"/>
    <property type="project" value="InterPro"/>
</dbReference>
<dbReference type="InterPro" id="IPR001901">
    <property type="entry name" value="Translocase_SecE/Sec61-g"/>
</dbReference>
<keyword evidence="9 10" id="KW-0472">Membrane</keyword>
<evidence type="ECO:0000313" key="12">
    <source>
        <dbReference type="Proteomes" id="UP000037035"/>
    </source>
</evidence>
<dbReference type="PANTHER" id="PTHR12309">
    <property type="entry name" value="SEC61 GAMMA SUBUNIT"/>
    <property type="match status" value="1"/>
</dbReference>